<dbReference type="InterPro" id="IPR005840">
    <property type="entry name" value="Ribosomal_uS12_MeSTrfase_RimO"/>
</dbReference>
<evidence type="ECO:0000256" key="1">
    <source>
        <dbReference type="ARBA" id="ARBA00001966"/>
    </source>
</evidence>
<keyword evidence="2" id="KW-0808">Transferase</keyword>
<dbReference type="SUPFAM" id="SSF102114">
    <property type="entry name" value="Radical SAM enzymes"/>
    <property type="match status" value="1"/>
</dbReference>
<name>G5Q099_SALMO</name>
<dbReference type="Gene3D" id="3.80.30.20">
    <property type="entry name" value="tm_1862 like domain"/>
    <property type="match status" value="1"/>
</dbReference>
<sequence length="45" mass="5314">ARIKQWREICPELTLRSTFIVGFPGETEEDFQMLLDFLKEARSIV</sequence>
<dbReference type="AlphaFoldDB" id="G5Q099"/>
<gene>
    <name evidence="2" type="ORF">LTSEMON_1207</name>
</gene>
<dbReference type="InterPro" id="IPR023404">
    <property type="entry name" value="rSAM_horseshoe"/>
</dbReference>
<dbReference type="EMBL" id="AFCS01000322">
    <property type="protein sequence ID" value="EHC81357.1"/>
    <property type="molecule type" value="Genomic_DNA"/>
</dbReference>
<dbReference type="InterPro" id="IPR058240">
    <property type="entry name" value="rSAM_sf"/>
</dbReference>
<feature type="non-terminal residue" evidence="2">
    <location>
        <position position="1"/>
    </location>
</feature>
<comment type="cofactor">
    <cofactor evidence="1">
        <name>[4Fe-4S] cluster</name>
        <dbReference type="ChEBI" id="CHEBI:49883"/>
    </cofactor>
</comment>
<dbReference type="PANTHER" id="PTHR43837">
    <property type="entry name" value="RIBOSOMAL PROTEIN S12 METHYLTHIOTRANSFERASE RIMO"/>
    <property type="match status" value="1"/>
</dbReference>
<organism evidence="2 3">
    <name type="scientific">Salmonella enterica subsp. enterica serovar Montevideo str. S5-403</name>
    <dbReference type="NCBI Taxonomy" id="913242"/>
    <lineage>
        <taxon>Bacteria</taxon>
        <taxon>Pseudomonadati</taxon>
        <taxon>Pseudomonadota</taxon>
        <taxon>Gammaproteobacteria</taxon>
        <taxon>Enterobacterales</taxon>
        <taxon>Enterobacteriaceae</taxon>
        <taxon>Salmonella</taxon>
    </lineage>
</organism>
<comment type="caution">
    <text evidence="2">The sequence shown here is derived from an EMBL/GenBank/DDBJ whole genome shotgun (WGS) entry which is preliminary data.</text>
</comment>
<protein>
    <submittedName>
        <fullName evidence="2">Ribosomal methylthiotransferase</fullName>
    </submittedName>
</protein>
<evidence type="ECO:0000313" key="3">
    <source>
        <dbReference type="Proteomes" id="UP000003221"/>
    </source>
</evidence>
<proteinExistence type="predicted"/>
<dbReference type="GO" id="GO:0035599">
    <property type="term" value="F:aspartic acid methylthiotransferase activity"/>
    <property type="evidence" value="ECO:0007669"/>
    <property type="project" value="TreeGrafter"/>
</dbReference>
<evidence type="ECO:0000313" key="2">
    <source>
        <dbReference type="EMBL" id="EHC81357.1"/>
    </source>
</evidence>
<dbReference type="GO" id="GO:0051539">
    <property type="term" value="F:4 iron, 4 sulfur cluster binding"/>
    <property type="evidence" value="ECO:0007669"/>
    <property type="project" value="InterPro"/>
</dbReference>
<dbReference type="Proteomes" id="UP000003221">
    <property type="component" value="Unassembled WGS sequence"/>
</dbReference>
<dbReference type="GO" id="GO:0005829">
    <property type="term" value="C:cytosol"/>
    <property type="evidence" value="ECO:0007669"/>
    <property type="project" value="TreeGrafter"/>
</dbReference>
<reference evidence="2 3" key="1">
    <citation type="journal article" date="2011" name="BMC Genomics">
        <title>Genome sequencing reveals diversification of virulence factor content and possible host adaptation in distinct subpopulations of Salmonella enterica.</title>
        <authorList>
            <person name="den Bakker H.C."/>
            <person name="Moreno Switt A.I."/>
            <person name="Govoni G."/>
            <person name="Cummings C.A."/>
            <person name="Ranieri M.L."/>
            <person name="Degoricija L."/>
            <person name="Hoelzer K."/>
            <person name="Rodriguez-Rivera L.D."/>
            <person name="Brown S."/>
            <person name="Bolchacova E."/>
            <person name="Furtado M.R."/>
            <person name="Wiedmann M."/>
        </authorList>
    </citation>
    <scope>NUCLEOTIDE SEQUENCE [LARGE SCALE GENOMIC DNA]</scope>
    <source>
        <strain evidence="2 3">S5-403</strain>
    </source>
</reference>
<dbReference type="PANTHER" id="PTHR43837:SF1">
    <property type="entry name" value="RIBOSOMAL PROTEIN US12 METHYLTHIOTRANSFERASE RIMO"/>
    <property type="match status" value="1"/>
</dbReference>
<accession>G5Q099</accession>